<feature type="domain" description="GP-PDE" evidence="1">
    <location>
        <begin position="16"/>
        <end position="247"/>
    </location>
</feature>
<dbReference type="Proteomes" id="UP000294902">
    <property type="component" value="Unassembled WGS sequence"/>
</dbReference>
<dbReference type="PROSITE" id="PS51704">
    <property type="entry name" value="GP_PDE"/>
    <property type="match status" value="1"/>
</dbReference>
<dbReference type="Gene3D" id="3.20.20.190">
    <property type="entry name" value="Phosphatidylinositol (PI) phosphodiesterase"/>
    <property type="match status" value="1"/>
</dbReference>
<keyword evidence="3" id="KW-1185">Reference proteome</keyword>
<dbReference type="Pfam" id="PF03009">
    <property type="entry name" value="GDPD"/>
    <property type="match status" value="1"/>
</dbReference>
<dbReference type="GO" id="GO:0008081">
    <property type="term" value="F:phosphoric diester hydrolase activity"/>
    <property type="evidence" value="ECO:0007669"/>
    <property type="project" value="InterPro"/>
</dbReference>
<dbReference type="EMBL" id="SMAL01000002">
    <property type="protein sequence ID" value="TCT16165.1"/>
    <property type="molecule type" value="Genomic_DNA"/>
</dbReference>
<dbReference type="OrthoDB" id="2033680at2"/>
<dbReference type="InterPro" id="IPR030395">
    <property type="entry name" value="GP_PDE_dom"/>
</dbReference>
<name>A0A4R3MMI7_9FIRM</name>
<dbReference type="AlphaFoldDB" id="A0A4R3MMI7"/>
<evidence type="ECO:0000259" key="1">
    <source>
        <dbReference type="PROSITE" id="PS51704"/>
    </source>
</evidence>
<organism evidence="2 3">
    <name type="scientific">Natranaerovirga pectinivora</name>
    <dbReference type="NCBI Taxonomy" id="682400"/>
    <lineage>
        <taxon>Bacteria</taxon>
        <taxon>Bacillati</taxon>
        <taxon>Bacillota</taxon>
        <taxon>Clostridia</taxon>
        <taxon>Lachnospirales</taxon>
        <taxon>Natranaerovirgaceae</taxon>
        <taxon>Natranaerovirga</taxon>
    </lineage>
</organism>
<sequence>MGIHYLHEIKRTPPLETLIAHAGGSIYGIPYTNSLEALNNSYMNGFKLIELDFHWTTDGYPVCIHDWDSTPRWLFMNTSRQYSLEEFLNKDTLLNLTLLDLNRLEQWLIFHPSIYIIADIKKDYIRLLKYIKDHHPKIQHKFIPHLYSFHDYEYIRYLGYSYVIPALYNLATSDTSLFHFLEGNEVFAVSMPLLRALTLLPRNLYYLNVPSYAHTINFNKTLSTLKANKVTGVYTDYLRPNSIQSIR</sequence>
<dbReference type="InterPro" id="IPR017946">
    <property type="entry name" value="PLC-like_Pdiesterase_TIM-brl"/>
</dbReference>
<dbReference type="RefSeq" id="WP_132250348.1">
    <property type="nucleotide sequence ID" value="NZ_SMAL01000002.1"/>
</dbReference>
<dbReference type="GO" id="GO:0006629">
    <property type="term" value="P:lipid metabolic process"/>
    <property type="evidence" value="ECO:0007669"/>
    <property type="project" value="InterPro"/>
</dbReference>
<reference evidence="2 3" key="1">
    <citation type="submission" date="2019-03" db="EMBL/GenBank/DDBJ databases">
        <title>Genomic Encyclopedia of Type Strains, Phase IV (KMG-IV): sequencing the most valuable type-strain genomes for metagenomic binning, comparative biology and taxonomic classification.</title>
        <authorList>
            <person name="Goeker M."/>
        </authorList>
    </citation>
    <scope>NUCLEOTIDE SEQUENCE [LARGE SCALE GENOMIC DNA]</scope>
    <source>
        <strain evidence="2 3">DSM 24629</strain>
    </source>
</reference>
<accession>A0A4R3MMI7</accession>
<evidence type="ECO:0000313" key="3">
    <source>
        <dbReference type="Proteomes" id="UP000294902"/>
    </source>
</evidence>
<dbReference type="SUPFAM" id="SSF51695">
    <property type="entry name" value="PLC-like phosphodiesterases"/>
    <property type="match status" value="1"/>
</dbReference>
<protein>
    <submittedName>
        <fullName evidence="2">Glycerophosphoryl diester phosphodiesterase</fullName>
    </submittedName>
</protein>
<comment type="caution">
    <text evidence="2">The sequence shown here is derived from an EMBL/GenBank/DDBJ whole genome shotgun (WGS) entry which is preliminary data.</text>
</comment>
<gene>
    <name evidence="2" type="ORF">EDC18_102181</name>
</gene>
<proteinExistence type="predicted"/>
<evidence type="ECO:0000313" key="2">
    <source>
        <dbReference type="EMBL" id="TCT16165.1"/>
    </source>
</evidence>